<keyword evidence="1" id="KW-0812">Transmembrane</keyword>
<proteinExistence type="predicted"/>
<keyword evidence="1" id="KW-0472">Membrane</keyword>
<feature type="transmembrane region" description="Helical" evidence="1">
    <location>
        <begin position="137"/>
        <end position="161"/>
    </location>
</feature>
<evidence type="ECO:0000313" key="3">
    <source>
        <dbReference type="Proteomes" id="UP001306508"/>
    </source>
</evidence>
<sequence>MESHDNNLFHRHLLPILYNDGSFAKVTFLKNNIVDVSNYGLFLTSQSSYQKATHTLKTLIDIPTIEASHLGDLPDIVGYDRKNCITTNGINRNKKVLRDEILLDEKEQLINRKDFPFSSNNITNENNISSVSTNTRWIYGGILLGLVGIFFLSLIISAFCTNIKRLKTGRRPVYGTSWLTPPSYWQSQHDYNTNTGEEPEEYVPTYSEIPNENVDLGFYDDRGEFHLSSQNNEYTSPKPTSEQN</sequence>
<dbReference type="Pfam" id="PF12273">
    <property type="entry name" value="RCR"/>
    <property type="match status" value="1"/>
</dbReference>
<dbReference type="Proteomes" id="UP001306508">
    <property type="component" value="Unassembled WGS sequence"/>
</dbReference>
<evidence type="ECO:0000313" key="2">
    <source>
        <dbReference type="EMBL" id="KAK5780066.1"/>
    </source>
</evidence>
<name>A0AAN7W2Z2_9SACH</name>
<dbReference type="GO" id="GO:0016192">
    <property type="term" value="P:vesicle-mediated transport"/>
    <property type="evidence" value="ECO:0007669"/>
    <property type="project" value="TreeGrafter"/>
</dbReference>
<keyword evidence="1" id="KW-1133">Transmembrane helix</keyword>
<gene>
    <name evidence="2" type="ORF">RI543_002607</name>
</gene>
<dbReference type="PANTHER" id="PTHR28187:SF1">
    <property type="entry name" value="PROTEIN RCR1-RELATED"/>
    <property type="match status" value="1"/>
</dbReference>
<evidence type="ECO:0000256" key="1">
    <source>
        <dbReference type="SAM" id="Phobius"/>
    </source>
</evidence>
<protein>
    <submittedName>
        <fullName evidence="2">Uncharacterized protein</fullName>
    </submittedName>
</protein>
<dbReference type="EMBL" id="JAWIZZ010000045">
    <property type="protein sequence ID" value="KAK5780066.1"/>
    <property type="molecule type" value="Genomic_DNA"/>
</dbReference>
<dbReference type="InterPro" id="IPR020999">
    <property type="entry name" value="Chitin_synth_reg_RCR"/>
</dbReference>
<accession>A0AAN7W2Z2</accession>
<keyword evidence="3" id="KW-1185">Reference proteome</keyword>
<dbReference type="PANTHER" id="PTHR28187">
    <property type="entry name" value="PROTEIN RCR1-RELATED"/>
    <property type="match status" value="1"/>
</dbReference>
<dbReference type="AlphaFoldDB" id="A0AAN7W2Z2"/>
<comment type="caution">
    <text evidence="2">The sequence shown here is derived from an EMBL/GenBank/DDBJ whole genome shotgun (WGS) entry which is preliminary data.</text>
</comment>
<organism evidence="2 3">
    <name type="scientific">Arxiozyma heterogenica</name>
    <dbReference type="NCBI Taxonomy" id="278026"/>
    <lineage>
        <taxon>Eukaryota</taxon>
        <taxon>Fungi</taxon>
        <taxon>Dikarya</taxon>
        <taxon>Ascomycota</taxon>
        <taxon>Saccharomycotina</taxon>
        <taxon>Saccharomycetes</taxon>
        <taxon>Saccharomycetales</taxon>
        <taxon>Saccharomycetaceae</taxon>
        <taxon>Arxiozyma</taxon>
    </lineage>
</organism>
<reference evidence="3" key="1">
    <citation type="submission" date="2023-07" db="EMBL/GenBank/DDBJ databases">
        <title>A draft genome of Kazachstania heterogenica Y-27499.</title>
        <authorList>
            <person name="Donic C."/>
            <person name="Kralova J.S."/>
            <person name="Fidel L."/>
            <person name="Ben-Dor S."/>
            <person name="Jung S."/>
        </authorList>
    </citation>
    <scope>NUCLEOTIDE SEQUENCE [LARGE SCALE GENOMIC DNA]</scope>
    <source>
        <strain evidence="3">Y27499</strain>
    </source>
</reference>